<evidence type="ECO:0008006" key="4">
    <source>
        <dbReference type="Google" id="ProtNLM"/>
    </source>
</evidence>
<dbReference type="EMBL" id="JACAQD010000014">
    <property type="protein sequence ID" value="NWC33412.1"/>
    <property type="molecule type" value="Genomic_DNA"/>
</dbReference>
<dbReference type="RefSeq" id="WP_177055202.1">
    <property type="nucleotide sequence ID" value="NZ_JACAPS010000001.1"/>
</dbReference>
<protein>
    <recommendedName>
        <fullName evidence="4">Glycosyltransferase</fullName>
    </recommendedName>
</protein>
<dbReference type="Proteomes" id="UP000520592">
    <property type="component" value="Unassembled WGS sequence"/>
</dbReference>
<feature type="transmembrane region" description="Helical" evidence="1">
    <location>
        <begin position="261"/>
        <end position="281"/>
    </location>
</feature>
<sequence length="291" mass="33381">MVNSIDGAIGTDCTIIVNSCDSYEDVWLPFFCSFVEMWPDCDCKIILNTERKSFSFDGLQLCTLELSATDALRPWGWRLRQALSLVETDFVITLFDDFILEAPVNQLNLINCIRDMKERREVAVYYFSNIPGANNREKSLEGFELVGSRSDYRLNSAPAIWRVKRLIDFTGNLDSPWAWEFFGSGRTYGSGDLFYCAQIGRENTFVYNYTLGGAIRRGKWVLSVIAPVLKKYNISIDLSQRGIASESLSVGKYSLKWKFDFFVLGFRMIGFKAFIFLYRVLVKKIMKGVRV</sequence>
<evidence type="ECO:0000313" key="3">
    <source>
        <dbReference type="Proteomes" id="UP000520592"/>
    </source>
</evidence>
<accession>A0A7Y8CJT6</accession>
<keyword evidence="1" id="KW-0472">Membrane</keyword>
<gene>
    <name evidence="2" type="ORF">HX876_13490</name>
</gene>
<dbReference type="AlphaFoldDB" id="A0A7Y8CJT6"/>
<proteinExistence type="predicted"/>
<keyword evidence="1" id="KW-1133">Transmembrane helix</keyword>
<evidence type="ECO:0000256" key="1">
    <source>
        <dbReference type="SAM" id="Phobius"/>
    </source>
</evidence>
<reference evidence="2 3" key="1">
    <citation type="submission" date="2020-04" db="EMBL/GenBank/DDBJ databases">
        <title>Molecular characterization of pseudomonads from Agaricus bisporus reveal novel blotch 2 pathogens in Western Europe.</title>
        <authorList>
            <person name="Taparia T."/>
            <person name="Krijger M."/>
            <person name="Haynes E."/>
            <person name="Elpinstone J.G."/>
            <person name="Noble R."/>
            <person name="Van Der Wolf J."/>
        </authorList>
    </citation>
    <scope>NUCLEOTIDE SEQUENCE [LARGE SCALE GENOMIC DNA]</scope>
    <source>
        <strain evidence="2 3">IPO3737</strain>
    </source>
</reference>
<organism evidence="2 3">
    <name type="scientific">Pseudomonas gingeri</name>
    <dbReference type="NCBI Taxonomy" id="117681"/>
    <lineage>
        <taxon>Bacteria</taxon>
        <taxon>Pseudomonadati</taxon>
        <taxon>Pseudomonadota</taxon>
        <taxon>Gammaproteobacteria</taxon>
        <taxon>Pseudomonadales</taxon>
        <taxon>Pseudomonadaceae</taxon>
        <taxon>Pseudomonas</taxon>
    </lineage>
</organism>
<comment type="caution">
    <text evidence="2">The sequence shown here is derived from an EMBL/GenBank/DDBJ whole genome shotgun (WGS) entry which is preliminary data.</text>
</comment>
<name>A0A7Y8CJT6_9PSED</name>
<keyword evidence="1" id="KW-0812">Transmembrane</keyword>
<evidence type="ECO:0000313" key="2">
    <source>
        <dbReference type="EMBL" id="NWC33412.1"/>
    </source>
</evidence>